<accession>A0A1S3DNW6</accession>
<reference evidence="4" key="1">
    <citation type="submission" date="2025-08" db="UniProtKB">
        <authorList>
            <consortium name="RefSeq"/>
        </authorList>
    </citation>
    <scope>IDENTIFICATION</scope>
</reference>
<dbReference type="PaxDb" id="121845-A0A1S3DNW6"/>
<evidence type="ECO:0000256" key="2">
    <source>
        <dbReference type="SAM" id="SignalP"/>
    </source>
</evidence>
<evidence type="ECO:0000256" key="1">
    <source>
        <dbReference type="SAM" id="MobiDB-lite"/>
    </source>
</evidence>
<protein>
    <submittedName>
        <fullName evidence="4">Uncharacterized protein LOC103521865</fullName>
    </submittedName>
</protein>
<evidence type="ECO:0000313" key="4">
    <source>
        <dbReference type="RefSeq" id="XP_008485196.1"/>
    </source>
</evidence>
<dbReference type="GeneID" id="103521865"/>
<feature type="region of interest" description="Disordered" evidence="1">
    <location>
        <begin position="66"/>
        <end position="99"/>
    </location>
</feature>
<name>A0A1S3DNW6_DIACI</name>
<evidence type="ECO:0000313" key="3">
    <source>
        <dbReference type="Proteomes" id="UP000079169"/>
    </source>
</evidence>
<sequence length="99" mass="10949">MALLAHIRKCIVFIILVLVVGLQCKKAAPSKETNIIKFFRLFIMRMVYGFASYFGIEEPLEEFAGGALVPPGSDEDYGGGGTKDDYDDDGDYDYGFGSY</sequence>
<keyword evidence="3" id="KW-1185">Reference proteome</keyword>
<dbReference type="RefSeq" id="XP_008485196.1">
    <property type="nucleotide sequence ID" value="XM_008486974.2"/>
</dbReference>
<feature type="signal peptide" evidence="2">
    <location>
        <begin position="1"/>
        <end position="27"/>
    </location>
</feature>
<dbReference type="AlphaFoldDB" id="A0A1S3DNW6"/>
<proteinExistence type="predicted"/>
<feature type="chain" id="PRO_5010349701" evidence="2">
    <location>
        <begin position="28"/>
        <end position="99"/>
    </location>
</feature>
<gene>
    <name evidence="4" type="primary">LOC103521865</name>
</gene>
<dbReference type="OMA" id="AHIRKCI"/>
<dbReference type="KEGG" id="dci:103521865"/>
<dbReference type="Proteomes" id="UP000079169">
    <property type="component" value="Unplaced"/>
</dbReference>
<keyword evidence="2" id="KW-0732">Signal</keyword>
<dbReference type="OrthoDB" id="8196230at2759"/>
<organism evidence="3 4">
    <name type="scientific">Diaphorina citri</name>
    <name type="common">Asian citrus psyllid</name>
    <dbReference type="NCBI Taxonomy" id="121845"/>
    <lineage>
        <taxon>Eukaryota</taxon>
        <taxon>Metazoa</taxon>
        <taxon>Ecdysozoa</taxon>
        <taxon>Arthropoda</taxon>
        <taxon>Hexapoda</taxon>
        <taxon>Insecta</taxon>
        <taxon>Pterygota</taxon>
        <taxon>Neoptera</taxon>
        <taxon>Paraneoptera</taxon>
        <taxon>Hemiptera</taxon>
        <taxon>Sternorrhyncha</taxon>
        <taxon>Psylloidea</taxon>
        <taxon>Psyllidae</taxon>
        <taxon>Diaphorininae</taxon>
        <taxon>Diaphorina</taxon>
    </lineage>
</organism>